<dbReference type="InterPro" id="IPR011527">
    <property type="entry name" value="ABC1_TM_dom"/>
</dbReference>
<dbReference type="Gene3D" id="1.20.1560.10">
    <property type="entry name" value="ABC transporter type 1, transmembrane domain"/>
    <property type="match status" value="1"/>
</dbReference>
<dbReference type="InterPro" id="IPR017871">
    <property type="entry name" value="ABC_transporter-like_CS"/>
</dbReference>
<dbReference type="PROSITE" id="PS00211">
    <property type="entry name" value="ABC_TRANSPORTER_1"/>
    <property type="match status" value="2"/>
</dbReference>
<gene>
    <name evidence="14" type="primary">PanPGP21</name>
    <name evidence="14" type="ORF">PanWU01x14_145800</name>
</gene>
<keyword evidence="5" id="KW-0547">Nucleotide-binding</keyword>
<dbReference type="EMBL" id="JXTB01000121">
    <property type="protein sequence ID" value="PON61460.1"/>
    <property type="molecule type" value="Genomic_DNA"/>
</dbReference>
<dbReference type="GO" id="GO:0005524">
    <property type="term" value="F:ATP binding"/>
    <property type="evidence" value="ECO:0007669"/>
    <property type="project" value="UniProtKB-KW"/>
</dbReference>
<feature type="domain" description="ABC transmembrane type-1" evidence="13">
    <location>
        <begin position="16"/>
        <end position="305"/>
    </location>
</feature>
<feature type="transmembrane region" description="Helical" evidence="11">
    <location>
        <begin position="245"/>
        <end position="264"/>
    </location>
</feature>
<dbReference type="PANTHER" id="PTHR45136:SF2">
    <property type="entry name" value="ABC TRANSPORTER DOMAIN-CONTAINING PROTEIN"/>
    <property type="match status" value="1"/>
</dbReference>
<evidence type="ECO:0000313" key="14">
    <source>
        <dbReference type="EMBL" id="PON61460.1"/>
    </source>
</evidence>
<evidence type="ECO:0000256" key="2">
    <source>
        <dbReference type="ARBA" id="ARBA00022448"/>
    </source>
</evidence>
<keyword evidence="4" id="KW-0677">Repeat</keyword>
<evidence type="ECO:0000256" key="7">
    <source>
        <dbReference type="ARBA" id="ARBA00022989"/>
    </source>
</evidence>
<feature type="transmembrane region" description="Helical" evidence="11">
    <location>
        <begin position="167"/>
        <end position="186"/>
    </location>
</feature>
<dbReference type="FunFam" id="3.40.50.300:FF:000205">
    <property type="entry name" value="ABC transporter B family member 4"/>
    <property type="match status" value="2"/>
</dbReference>
<evidence type="ECO:0000313" key="15">
    <source>
        <dbReference type="Proteomes" id="UP000237105"/>
    </source>
</evidence>
<feature type="domain" description="ABC transporter" evidence="12">
    <location>
        <begin position="1008"/>
        <end position="1244"/>
    </location>
</feature>
<feature type="compositionally biased region" description="Polar residues" evidence="10">
    <location>
        <begin position="587"/>
        <end position="597"/>
    </location>
</feature>
<evidence type="ECO:0000256" key="4">
    <source>
        <dbReference type="ARBA" id="ARBA00022737"/>
    </source>
</evidence>
<evidence type="ECO:0000256" key="5">
    <source>
        <dbReference type="ARBA" id="ARBA00022741"/>
    </source>
</evidence>
<dbReference type="CDD" id="cd18578">
    <property type="entry name" value="ABC_6TM_Pgp_ABCB1_D2_like"/>
    <property type="match status" value="1"/>
</dbReference>
<keyword evidence="9" id="KW-0325">Glycoprotein</keyword>
<dbReference type="PROSITE" id="PS50893">
    <property type="entry name" value="ABC_TRANSPORTER_2"/>
    <property type="match status" value="2"/>
</dbReference>
<evidence type="ECO:0000259" key="12">
    <source>
        <dbReference type="PROSITE" id="PS50893"/>
    </source>
</evidence>
<dbReference type="FunFam" id="1.20.1560.10:FF:000126">
    <property type="entry name" value="Putative ABC transporter B family member 8"/>
    <property type="match status" value="1"/>
</dbReference>
<feature type="transmembrane region" description="Helical" evidence="11">
    <location>
        <begin position="805"/>
        <end position="825"/>
    </location>
</feature>
<dbReference type="InterPro" id="IPR003439">
    <property type="entry name" value="ABC_transporter-like_ATP-bd"/>
</dbReference>
<dbReference type="GO" id="GO:0140359">
    <property type="term" value="F:ABC-type transporter activity"/>
    <property type="evidence" value="ECO:0007669"/>
    <property type="project" value="InterPro"/>
</dbReference>
<dbReference type="AlphaFoldDB" id="A0A2P5CK98"/>
<dbReference type="PROSITE" id="PS50929">
    <property type="entry name" value="ABC_TM1F"/>
    <property type="match status" value="2"/>
</dbReference>
<feature type="transmembrane region" description="Helical" evidence="11">
    <location>
        <begin position="937"/>
        <end position="961"/>
    </location>
</feature>
<keyword evidence="6" id="KW-0067">ATP-binding</keyword>
<dbReference type="SUPFAM" id="SSF90123">
    <property type="entry name" value="ABC transporter transmembrane region"/>
    <property type="match status" value="2"/>
</dbReference>
<feature type="transmembrane region" description="Helical" evidence="11">
    <location>
        <begin position="276"/>
        <end position="297"/>
    </location>
</feature>
<dbReference type="FunFam" id="1.20.1560.10:FF:000207">
    <property type="entry name" value="ABC transporter B family member 15-like"/>
    <property type="match status" value="1"/>
</dbReference>
<accession>A0A2P5CK98</accession>
<evidence type="ECO:0000256" key="8">
    <source>
        <dbReference type="ARBA" id="ARBA00023136"/>
    </source>
</evidence>
<keyword evidence="15" id="KW-1185">Reference proteome</keyword>
<dbReference type="GO" id="GO:0016887">
    <property type="term" value="F:ATP hydrolysis activity"/>
    <property type="evidence" value="ECO:0007669"/>
    <property type="project" value="InterPro"/>
</dbReference>
<dbReference type="InterPro" id="IPR036640">
    <property type="entry name" value="ABC1_TM_sf"/>
</dbReference>
<keyword evidence="2" id="KW-0813">Transport</keyword>
<comment type="caution">
    <text evidence="14">The sequence shown here is derived from an EMBL/GenBank/DDBJ whole genome shotgun (WGS) entry which is preliminary data.</text>
</comment>
<evidence type="ECO:0000259" key="13">
    <source>
        <dbReference type="PROSITE" id="PS50929"/>
    </source>
</evidence>
<evidence type="ECO:0000256" key="1">
    <source>
        <dbReference type="ARBA" id="ARBA00007577"/>
    </source>
</evidence>
<dbReference type="Pfam" id="PF00664">
    <property type="entry name" value="ABC_membrane"/>
    <property type="match status" value="2"/>
</dbReference>
<keyword evidence="3 11" id="KW-0812">Transmembrane</keyword>
<feature type="compositionally biased region" description="Polar residues" evidence="10">
    <location>
        <begin position="607"/>
        <end position="619"/>
    </location>
</feature>
<dbReference type="PANTHER" id="PTHR45136">
    <property type="entry name" value="ABC TRANSPORTER DOMAIN-CONTAINING PROTEIN"/>
    <property type="match status" value="1"/>
</dbReference>
<evidence type="ECO:0000256" key="11">
    <source>
        <dbReference type="SAM" id="Phobius"/>
    </source>
</evidence>
<dbReference type="SUPFAM" id="SSF52540">
    <property type="entry name" value="P-loop containing nucleoside triphosphate hydrolases"/>
    <property type="match status" value="2"/>
</dbReference>
<comment type="similarity">
    <text evidence="1">Belongs to the ABC transporter superfamily. ABCB family. Multidrug resistance exporter (TC 3.A.1.201) subfamily.</text>
</comment>
<keyword evidence="7 11" id="KW-1133">Transmembrane helix</keyword>
<dbReference type="OrthoDB" id="6500128at2759"/>
<feature type="domain" description="ABC transporter" evidence="12">
    <location>
        <begin position="340"/>
        <end position="576"/>
    </location>
</feature>
<evidence type="ECO:0000256" key="6">
    <source>
        <dbReference type="ARBA" id="ARBA00022840"/>
    </source>
</evidence>
<dbReference type="Pfam" id="PF00005">
    <property type="entry name" value="ABC_tran"/>
    <property type="match status" value="2"/>
</dbReference>
<feature type="transmembrane region" description="Helical" evidence="11">
    <location>
        <begin position="62"/>
        <end position="83"/>
    </location>
</feature>
<sequence>MGMFRYADSLDKLLMFLGTLGSIGDGLQNPLMMYILSDVINSYGGSNGPLNNDDVDKFALRLLYTAIGVGAAAFVEGVCWTRTAERQTSKMRKEYLKSVLRQEVGFFDTQASGSSTTSQVVSIISSDANAVQVALCEKIPNTLAYLSTFFFCHIFAFILSWRLTLAAIPLSIMFIAPGLFFGKIMMRYVMKSIEAYQVAGGIAEQALSSIRTVYSYVGENQTLSRFSSALQKVLEFGIKLGLTKGLMLGTMGVIYIGWGFQAWVGTYLVTQKGEEGGHVFIAGFNVLMGGLSILSALPNLTAIAEALAATTQILEIIDRVPAIDSEDRKGKALSYVKGEIELKNIYFSYPSRPDTPVLQGLTLTIPAGKKVGLVGGSGSGKSTVIALLERFYDPIEGEILLDGYRIRRLQLKWLRSQMGLVNQEPVLFATSIKENILLGKEGASMEQVIIAAKAANAHDFIVKLPEGYETQVGQFGFQMSGGQKQRIAIARALLRDPKILLLDEATSALDAQSERVVQEAIDQASKGRTTIIIAHRLSTIRAANTIMVLQDGKVVESGTHNELMQLSGGQGGEYSKMVQLQQLAAQSEAQNDSSTQIDEMPRRRRSVTPSPLRSPYSIRSSAPGTPALFPFSTALSVSIGTPYSYSIQYDPGEESDEEYSKYSSQPPPSQLRLLKMNAPEWGQALLGCLGAIGSGAVQPINAYCVGSLISIYFLKNESEIKSESRVLSLIFFGIGVFNFFTNILQHYNFAVMGEKLTKRLREKLLENLMTFEIGWFDEDENMSAAICARLATEANMVRSLVGDRISLLVQAFFGAAFAYGLGLALTWRLTLVMIAVQPLVIGSFYARSVLMKSMSEKARKAQKEGSQLASEAVINHRTITAFSSQKKMLALFGATLKGPKKESINQSYVSGLGLFSSQFFNTAATALAFWYGGRLLVLGMISAKHLFQAFLILLFSAYIIAEAGSMTSDISKGSSAIQSVLAILDRKSEIDPENKWGLDIKKRIKGRVEFKNVFFSYPTRPDQMILKGLSLRIEAGRTVALVGQSGSGKSTIIGLIERFYDPLRGSVHIDEQDIKDYNLRILRSHIALVSQELTLFAGTIRENITYGTEKASESEIRKASKLANAHEFISGMRDGYDTYCGERGVQLSGGQKQRIALARAILKNPPILLLDEATSALDSVSENLVQEALEKMIVGRTCVVIAHRLSTIQKSNSIAVIKHGRVTEQGSHNELISLGRNGAYYSLIKLQNGASSPR</sequence>
<dbReference type="CDD" id="cd03249">
    <property type="entry name" value="ABC_MTABC3_MDL1_MDL2"/>
    <property type="match status" value="2"/>
</dbReference>
<feature type="domain" description="ABC transmembrane type-1" evidence="13">
    <location>
        <begin position="685"/>
        <end position="972"/>
    </location>
</feature>
<dbReference type="SMART" id="SM00382">
    <property type="entry name" value="AAA"/>
    <property type="match status" value="2"/>
</dbReference>
<organism evidence="14 15">
    <name type="scientific">Parasponia andersonii</name>
    <name type="common">Sponia andersonii</name>
    <dbReference type="NCBI Taxonomy" id="3476"/>
    <lineage>
        <taxon>Eukaryota</taxon>
        <taxon>Viridiplantae</taxon>
        <taxon>Streptophyta</taxon>
        <taxon>Embryophyta</taxon>
        <taxon>Tracheophyta</taxon>
        <taxon>Spermatophyta</taxon>
        <taxon>Magnoliopsida</taxon>
        <taxon>eudicotyledons</taxon>
        <taxon>Gunneridae</taxon>
        <taxon>Pentapetalae</taxon>
        <taxon>rosids</taxon>
        <taxon>fabids</taxon>
        <taxon>Rosales</taxon>
        <taxon>Cannabaceae</taxon>
        <taxon>Parasponia</taxon>
    </lineage>
</organism>
<protein>
    <submittedName>
        <fullName evidence="14">ABC transporter</fullName>
    </submittedName>
</protein>
<feature type="transmembrane region" description="Helical" evidence="11">
    <location>
        <begin position="726"/>
        <end position="751"/>
    </location>
</feature>
<dbReference type="Gene3D" id="3.40.50.300">
    <property type="entry name" value="P-loop containing nucleotide triphosphate hydrolases"/>
    <property type="match status" value="2"/>
</dbReference>
<dbReference type="InterPro" id="IPR027417">
    <property type="entry name" value="P-loop_NTPase"/>
</dbReference>
<name>A0A2P5CK98_PARAD</name>
<evidence type="ECO:0000256" key="3">
    <source>
        <dbReference type="ARBA" id="ARBA00022692"/>
    </source>
</evidence>
<feature type="transmembrane region" description="Helical" evidence="11">
    <location>
        <begin position="143"/>
        <end position="161"/>
    </location>
</feature>
<feature type="region of interest" description="Disordered" evidence="10">
    <location>
        <begin position="586"/>
        <end position="619"/>
    </location>
</feature>
<reference evidence="15" key="1">
    <citation type="submission" date="2016-06" db="EMBL/GenBank/DDBJ databases">
        <title>Parallel loss of symbiosis genes in relatives of nitrogen-fixing non-legume Parasponia.</title>
        <authorList>
            <person name="Van Velzen R."/>
            <person name="Holmer R."/>
            <person name="Bu F."/>
            <person name="Rutten L."/>
            <person name="Van Zeijl A."/>
            <person name="Liu W."/>
            <person name="Santuari L."/>
            <person name="Cao Q."/>
            <person name="Sharma T."/>
            <person name="Shen D."/>
            <person name="Roswanjaya Y."/>
            <person name="Wardhani T."/>
            <person name="Kalhor M.S."/>
            <person name="Jansen J."/>
            <person name="Van den Hoogen J."/>
            <person name="Gungor B."/>
            <person name="Hartog M."/>
            <person name="Hontelez J."/>
            <person name="Verver J."/>
            <person name="Yang W.-C."/>
            <person name="Schijlen E."/>
            <person name="Repin R."/>
            <person name="Schilthuizen M."/>
            <person name="Schranz E."/>
            <person name="Heidstra R."/>
            <person name="Miyata K."/>
            <person name="Fedorova E."/>
            <person name="Kohlen W."/>
            <person name="Bisseling T."/>
            <person name="Smit S."/>
            <person name="Geurts R."/>
        </authorList>
    </citation>
    <scope>NUCLEOTIDE SEQUENCE [LARGE SCALE GENOMIC DNA]</scope>
    <source>
        <strain evidence="15">cv. WU1-14</strain>
    </source>
</reference>
<keyword evidence="8 11" id="KW-0472">Membrane</keyword>
<evidence type="ECO:0000256" key="9">
    <source>
        <dbReference type="ARBA" id="ARBA00023180"/>
    </source>
</evidence>
<feature type="transmembrane region" description="Helical" evidence="11">
    <location>
        <begin position="684"/>
        <end position="714"/>
    </location>
</feature>
<dbReference type="InterPro" id="IPR003593">
    <property type="entry name" value="AAA+_ATPase"/>
</dbReference>
<feature type="transmembrane region" description="Helical" evidence="11">
    <location>
        <begin position="831"/>
        <end position="850"/>
    </location>
</feature>
<proteinExistence type="inferred from homology"/>
<dbReference type="CDD" id="cd18577">
    <property type="entry name" value="ABC_6TM_Pgp_ABCB1_D1_like"/>
    <property type="match status" value="1"/>
</dbReference>
<dbReference type="Proteomes" id="UP000237105">
    <property type="component" value="Unassembled WGS sequence"/>
</dbReference>
<feature type="transmembrane region" description="Helical" evidence="11">
    <location>
        <begin position="908"/>
        <end position="931"/>
    </location>
</feature>
<dbReference type="GO" id="GO:0016020">
    <property type="term" value="C:membrane"/>
    <property type="evidence" value="ECO:0007669"/>
    <property type="project" value="InterPro"/>
</dbReference>
<evidence type="ECO:0000256" key="10">
    <source>
        <dbReference type="SAM" id="MobiDB-lite"/>
    </source>
</evidence>